<gene>
    <name evidence="2" type="ORF">LWI29_001201</name>
</gene>
<dbReference type="Gene3D" id="3.30.420.10">
    <property type="entry name" value="Ribonuclease H-like superfamily/Ribonuclease H"/>
    <property type="match status" value="1"/>
</dbReference>
<dbReference type="InterPro" id="IPR012337">
    <property type="entry name" value="RNaseH-like_sf"/>
</dbReference>
<dbReference type="InterPro" id="IPR036397">
    <property type="entry name" value="RNaseH_sf"/>
</dbReference>
<dbReference type="InterPro" id="IPR052160">
    <property type="entry name" value="Gypsy_RT_Integrase-like"/>
</dbReference>
<name>A0AA39V655_ACESA</name>
<sequence>MPLSGDLIIELFDVWGIDFMGPFPPSCGYSYILVAVDYVSKWVEAKATRNNDGQTVVKFVRETIFARFKTPRAIISDGGTHFCNRSFAALLKKYGVRHKVATPYHPQTSGQVEVSNRQIKSILEKTVNSTRKDWALKLDDALWAYRTTFKMPIRMSPYRLVFGKACHLPVELEHRALWAVRKLNFDYDKAGEERKLQLCELEEFRLEAYESAKLYKEKTKLIHDKMIVHKNLRPGMQVLVFNSRLKQFPGTAQDAHARAAARATSTFWNGSPPRPLKRHCAWLAMARTAIGKRPRVSNPIRGNRRHCQTSTTQGLKNRFSNFLRRPWIIERGMMLRVWYRHLFHRWLRPRMGWICCTPTKAKQGDCGGVLC</sequence>
<dbReference type="InterPro" id="IPR001584">
    <property type="entry name" value="Integrase_cat-core"/>
</dbReference>
<evidence type="ECO:0000259" key="1">
    <source>
        <dbReference type="PROSITE" id="PS50994"/>
    </source>
</evidence>
<protein>
    <recommendedName>
        <fullName evidence="1">Integrase catalytic domain-containing protein</fullName>
    </recommendedName>
</protein>
<reference evidence="2" key="2">
    <citation type="submission" date="2023-06" db="EMBL/GenBank/DDBJ databases">
        <authorList>
            <person name="Swenson N.G."/>
            <person name="Wegrzyn J.L."/>
            <person name="Mcevoy S.L."/>
        </authorList>
    </citation>
    <scope>NUCLEOTIDE SEQUENCE</scope>
    <source>
        <strain evidence="2">NS2018</strain>
        <tissue evidence="2">Leaf</tissue>
    </source>
</reference>
<dbReference type="Proteomes" id="UP001168877">
    <property type="component" value="Unassembled WGS sequence"/>
</dbReference>
<evidence type="ECO:0000313" key="2">
    <source>
        <dbReference type="EMBL" id="KAK0577854.1"/>
    </source>
</evidence>
<feature type="domain" description="Integrase catalytic" evidence="1">
    <location>
        <begin position="1"/>
        <end position="165"/>
    </location>
</feature>
<dbReference type="EMBL" id="JAUESC010000385">
    <property type="protein sequence ID" value="KAK0577854.1"/>
    <property type="molecule type" value="Genomic_DNA"/>
</dbReference>
<dbReference type="PANTHER" id="PTHR47266">
    <property type="entry name" value="ENDONUCLEASE-RELATED"/>
    <property type="match status" value="1"/>
</dbReference>
<dbReference type="Pfam" id="PF00665">
    <property type="entry name" value="rve"/>
    <property type="match status" value="1"/>
</dbReference>
<comment type="caution">
    <text evidence="2">The sequence shown here is derived from an EMBL/GenBank/DDBJ whole genome shotgun (WGS) entry which is preliminary data.</text>
</comment>
<dbReference type="GO" id="GO:0015074">
    <property type="term" value="P:DNA integration"/>
    <property type="evidence" value="ECO:0007669"/>
    <property type="project" value="InterPro"/>
</dbReference>
<dbReference type="SUPFAM" id="SSF53098">
    <property type="entry name" value="Ribonuclease H-like"/>
    <property type="match status" value="1"/>
</dbReference>
<dbReference type="PROSITE" id="PS50994">
    <property type="entry name" value="INTEGRASE"/>
    <property type="match status" value="1"/>
</dbReference>
<organism evidence="2 3">
    <name type="scientific">Acer saccharum</name>
    <name type="common">Sugar maple</name>
    <dbReference type="NCBI Taxonomy" id="4024"/>
    <lineage>
        <taxon>Eukaryota</taxon>
        <taxon>Viridiplantae</taxon>
        <taxon>Streptophyta</taxon>
        <taxon>Embryophyta</taxon>
        <taxon>Tracheophyta</taxon>
        <taxon>Spermatophyta</taxon>
        <taxon>Magnoliopsida</taxon>
        <taxon>eudicotyledons</taxon>
        <taxon>Gunneridae</taxon>
        <taxon>Pentapetalae</taxon>
        <taxon>rosids</taxon>
        <taxon>malvids</taxon>
        <taxon>Sapindales</taxon>
        <taxon>Sapindaceae</taxon>
        <taxon>Hippocastanoideae</taxon>
        <taxon>Acereae</taxon>
        <taxon>Acer</taxon>
    </lineage>
</organism>
<reference evidence="2" key="1">
    <citation type="journal article" date="2022" name="Plant J.">
        <title>Strategies of tolerance reflected in two North American maple genomes.</title>
        <authorList>
            <person name="McEvoy S.L."/>
            <person name="Sezen U.U."/>
            <person name="Trouern-Trend A."/>
            <person name="McMahon S.M."/>
            <person name="Schaberg P.G."/>
            <person name="Yang J."/>
            <person name="Wegrzyn J.L."/>
            <person name="Swenson N.G."/>
        </authorList>
    </citation>
    <scope>NUCLEOTIDE SEQUENCE</scope>
    <source>
        <strain evidence="2">NS2018</strain>
    </source>
</reference>
<dbReference type="GO" id="GO:0003676">
    <property type="term" value="F:nucleic acid binding"/>
    <property type="evidence" value="ECO:0007669"/>
    <property type="project" value="InterPro"/>
</dbReference>
<accession>A0AA39V655</accession>
<proteinExistence type="predicted"/>
<evidence type="ECO:0000313" key="3">
    <source>
        <dbReference type="Proteomes" id="UP001168877"/>
    </source>
</evidence>
<keyword evidence="3" id="KW-1185">Reference proteome</keyword>
<dbReference type="AlphaFoldDB" id="A0AA39V655"/>